<dbReference type="EMBL" id="BLXT01002152">
    <property type="protein sequence ID" value="GFN91531.1"/>
    <property type="molecule type" value="Genomic_DNA"/>
</dbReference>
<proteinExistence type="predicted"/>
<dbReference type="Proteomes" id="UP000735302">
    <property type="component" value="Unassembled WGS sequence"/>
</dbReference>
<name>A0AAV3Z8G1_9GAST</name>
<evidence type="ECO:0000313" key="2">
    <source>
        <dbReference type="Proteomes" id="UP000735302"/>
    </source>
</evidence>
<comment type="caution">
    <text evidence="1">The sequence shown here is derived from an EMBL/GenBank/DDBJ whole genome shotgun (WGS) entry which is preliminary data.</text>
</comment>
<dbReference type="AlphaFoldDB" id="A0AAV3Z8G1"/>
<organism evidence="1 2">
    <name type="scientific">Plakobranchus ocellatus</name>
    <dbReference type="NCBI Taxonomy" id="259542"/>
    <lineage>
        <taxon>Eukaryota</taxon>
        <taxon>Metazoa</taxon>
        <taxon>Spiralia</taxon>
        <taxon>Lophotrochozoa</taxon>
        <taxon>Mollusca</taxon>
        <taxon>Gastropoda</taxon>
        <taxon>Heterobranchia</taxon>
        <taxon>Euthyneura</taxon>
        <taxon>Panpulmonata</taxon>
        <taxon>Sacoglossa</taxon>
        <taxon>Placobranchoidea</taxon>
        <taxon>Plakobranchidae</taxon>
        <taxon>Plakobranchus</taxon>
    </lineage>
</organism>
<gene>
    <name evidence="1" type="ORF">PoB_001803700</name>
</gene>
<protein>
    <submittedName>
        <fullName evidence="1">Uncharacterized protein</fullName>
    </submittedName>
</protein>
<keyword evidence="2" id="KW-1185">Reference proteome</keyword>
<reference evidence="1 2" key="1">
    <citation type="journal article" date="2021" name="Elife">
        <title>Chloroplast acquisition without the gene transfer in kleptoplastic sea slugs, Plakobranchus ocellatus.</title>
        <authorList>
            <person name="Maeda T."/>
            <person name="Takahashi S."/>
            <person name="Yoshida T."/>
            <person name="Shimamura S."/>
            <person name="Takaki Y."/>
            <person name="Nagai Y."/>
            <person name="Toyoda A."/>
            <person name="Suzuki Y."/>
            <person name="Arimoto A."/>
            <person name="Ishii H."/>
            <person name="Satoh N."/>
            <person name="Nishiyama T."/>
            <person name="Hasebe M."/>
            <person name="Maruyama T."/>
            <person name="Minagawa J."/>
            <person name="Obokata J."/>
            <person name="Shigenobu S."/>
        </authorList>
    </citation>
    <scope>NUCLEOTIDE SEQUENCE [LARGE SCALE GENOMIC DNA]</scope>
</reference>
<accession>A0AAV3Z8G1</accession>
<sequence length="93" mass="10637">MGRRRWCMQQKQLADDRWRRGQKMLHCWTAMSGISSGDLLQPLTLFCTAPIVSIPFGDFCTMCEIAYLFSYSSLCALPPKAAIIRRNRLFAST</sequence>
<evidence type="ECO:0000313" key="1">
    <source>
        <dbReference type="EMBL" id="GFN91531.1"/>
    </source>
</evidence>